<dbReference type="SUPFAM" id="SSF52266">
    <property type="entry name" value="SGNH hydrolase"/>
    <property type="match status" value="1"/>
</dbReference>
<dbReference type="GO" id="GO:0016788">
    <property type="term" value="F:hydrolase activity, acting on ester bonds"/>
    <property type="evidence" value="ECO:0007669"/>
    <property type="project" value="UniProtKB-ARBA"/>
</dbReference>
<name>A4BEA2_9GAMM</name>
<dbReference type="RefSeq" id="WP_008042309.1">
    <property type="nucleotide sequence ID" value="NZ_CH724149.1"/>
</dbReference>
<dbReference type="CDD" id="cd01835">
    <property type="entry name" value="SGNH_hydrolase_like_3"/>
    <property type="match status" value="1"/>
</dbReference>
<comment type="caution">
    <text evidence="2">The sequence shown here is derived from an EMBL/GenBank/DDBJ whole genome shotgun (WGS) entry which is preliminary data.</text>
</comment>
<feature type="domain" description="SGNH hydrolase-type esterase" evidence="1">
    <location>
        <begin position="14"/>
        <end position="186"/>
    </location>
</feature>
<dbReference type="Proteomes" id="UP000005953">
    <property type="component" value="Unassembled WGS sequence"/>
</dbReference>
<protein>
    <submittedName>
        <fullName evidence="2">Lipolytic enzyme, G-D-S-L</fullName>
    </submittedName>
</protein>
<evidence type="ECO:0000313" key="3">
    <source>
        <dbReference type="Proteomes" id="UP000005953"/>
    </source>
</evidence>
<dbReference type="HOGENOM" id="CLU_088196_1_0_6"/>
<reference evidence="2 3" key="1">
    <citation type="submission" date="2006-02" db="EMBL/GenBank/DDBJ databases">
        <authorList>
            <person name="Pinhassi J."/>
            <person name="Pedros-Alio C."/>
            <person name="Ferriera S."/>
            <person name="Johnson J."/>
            <person name="Kravitz S."/>
            <person name="Halpern A."/>
            <person name="Remington K."/>
            <person name="Beeson K."/>
            <person name="Tran B."/>
            <person name="Rogers Y.-H."/>
            <person name="Friedman R."/>
            <person name="Venter J.C."/>
        </authorList>
    </citation>
    <scope>NUCLEOTIDE SEQUENCE [LARGE SCALE GENOMIC DNA]</scope>
    <source>
        <strain evidence="2 3">MED297</strain>
    </source>
</reference>
<evidence type="ECO:0000313" key="2">
    <source>
        <dbReference type="EMBL" id="EAR09580.1"/>
    </source>
</evidence>
<dbReference type="PANTHER" id="PTHR30383">
    <property type="entry name" value="THIOESTERASE 1/PROTEASE 1/LYSOPHOSPHOLIPASE L1"/>
    <property type="match status" value="1"/>
</dbReference>
<dbReference type="Pfam" id="PF13472">
    <property type="entry name" value="Lipase_GDSL_2"/>
    <property type="match status" value="1"/>
</dbReference>
<proteinExistence type="predicted"/>
<dbReference type="InterPro" id="IPR036514">
    <property type="entry name" value="SGNH_hydro_sf"/>
</dbReference>
<dbReference type="InterPro" id="IPR013830">
    <property type="entry name" value="SGNH_hydro"/>
</dbReference>
<dbReference type="AlphaFoldDB" id="A4BEA2"/>
<gene>
    <name evidence="2" type="ORF">MED297_12652</name>
</gene>
<organism evidence="2 3">
    <name type="scientific">Reinekea blandensis MED297</name>
    <dbReference type="NCBI Taxonomy" id="314283"/>
    <lineage>
        <taxon>Bacteria</taxon>
        <taxon>Pseudomonadati</taxon>
        <taxon>Pseudomonadota</taxon>
        <taxon>Gammaproteobacteria</taxon>
        <taxon>Oceanospirillales</taxon>
        <taxon>Saccharospirillaceae</taxon>
        <taxon>Reinekea</taxon>
    </lineage>
</organism>
<dbReference type="InterPro" id="IPR051532">
    <property type="entry name" value="Ester_Hydrolysis_Enzymes"/>
</dbReference>
<evidence type="ECO:0000259" key="1">
    <source>
        <dbReference type="Pfam" id="PF13472"/>
    </source>
</evidence>
<dbReference type="STRING" id="314283.MED297_12652"/>
<dbReference type="EMBL" id="AAOE01000009">
    <property type="protein sequence ID" value="EAR09580.1"/>
    <property type="molecule type" value="Genomic_DNA"/>
</dbReference>
<dbReference type="OrthoDB" id="5196031at2"/>
<accession>A4BEA2</accession>
<keyword evidence="3" id="KW-1185">Reference proteome</keyword>
<dbReference type="Gene3D" id="3.40.50.1110">
    <property type="entry name" value="SGNH hydrolase"/>
    <property type="match status" value="1"/>
</dbReference>
<sequence>MLDDDDSIGIHLNVLGDGFVYGLGTSGFNGWANQLLHQTVDQIGPVNYYNLGIPGEDSVTVANRLRELVPRRVKGQDNRLVLSFGLQDTAEVDGKPLLSNQASTEALKQLIVKTRQHFKLLMVGMPPVYEPQRNAWVKRLSGLQKEVCQKAHVPFIDLYTALADDVQYKRRLLSTDRVHPDAQGHQKICDLIWNDRSWWFNN</sequence>